<keyword evidence="1" id="KW-0472">Membrane</keyword>
<sequence>MAYGRVSRLASSHFAISFLATIVLAYSNIWRVLRPHRISQRRCGLQQLHTYVNSNAALCIPYIVGGMNGAHKLGVTGGGGSERPWCDVNSPPALIEIKRIVHNGANGRIHMSTRICVGLTSFLHLRSARPGHVTDDYFSGYRVGKPGNKIGIRKTRRRPLGVREWVFHPEKSNFARKSPTPYYYRRMRFCDRRIA</sequence>
<keyword evidence="3" id="KW-1185">Reference proteome</keyword>
<proteinExistence type="predicted"/>
<keyword evidence="1" id="KW-1133">Transmembrane helix</keyword>
<dbReference type="EMBL" id="BGZK01000975">
    <property type="protein sequence ID" value="GBP67184.1"/>
    <property type="molecule type" value="Genomic_DNA"/>
</dbReference>
<dbReference type="AlphaFoldDB" id="A0A4C1XX11"/>
<gene>
    <name evidence="2" type="ORF">EVAR_42063_1</name>
</gene>
<accession>A0A4C1XX11</accession>
<keyword evidence="1" id="KW-0812">Transmembrane</keyword>
<name>A0A4C1XX11_EUMVA</name>
<protein>
    <submittedName>
        <fullName evidence="2">Uncharacterized protein</fullName>
    </submittedName>
</protein>
<evidence type="ECO:0000256" key="1">
    <source>
        <dbReference type="SAM" id="Phobius"/>
    </source>
</evidence>
<organism evidence="2 3">
    <name type="scientific">Eumeta variegata</name>
    <name type="common">Bagworm moth</name>
    <name type="synonym">Eumeta japonica</name>
    <dbReference type="NCBI Taxonomy" id="151549"/>
    <lineage>
        <taxon>Eukaryota</taxon>
        <taxon>Metazoa</taxon>
        <taxon>Ecdysozoa</taxon>
        <taxon>Arthropoda</taxon>
        <taxon>Hexapoda</taxon>
        <taxon>Insecta</taxon>
        <taxon>Pterygota</taxon>
        <taxon>Neoptera</taxon>
        <taxon>Endopterygota</taxon>
        <taxon>Lepidoptera</taxon>
        <taxon>Glossata</taxon>
        <taxon>Ditrysia</taxon>
        <taxon>Tineoidea</taxon>
        <taxon>Psychidae</taxon>
        <taxon>Oiketicinae</taxon>
        <taxon>Eumeta</taxon>
    </lineage>
</organism>
<dbReference type="Proteomes" id="UP000299102">
    <property type="component" value="Unassembled WGS sequence"/>
</dbReference>
<reference evidence="2 3" key="1">
    <citation type="journal article" date="2019" name="Commun. Biol.">
        <title>The bagworm genome reveals a unique fibroin gene that provides high tensile strength.</title>
        <authorList>
            <person name="Kono N."/>
            <person name="Nakamura H."/>
            <person name="Ohtoshi R."/>
            <person name="Tomita M."/>
            <person name="Numata K."/>
            <person name="Arakawa K."/>
        </authorList>
    </citation>
    <scope>NUCLEOTIDE SEQUENCE [LARGE SCALE GENOMIC DNA]</scope>
</reference>
<evidence type="ECO:0000313" key="2">
    <source>
        <dbReference type="EMBL" id="GBP67184.1"/>
    </source>
</evidence>
<evidence type="ECO:0000313" key="3">
    <source>
        <dbReference type="Proteomes" id="UP000299102"/>
    </source>
</evidence>
<feature type="transmembrane region" description="Helical" evidence="1">
    <location>
        <begin position="12"/>
        <end position="33"/>
    </location>
</feature>
<comment type="caution">
    <text evidence="2">The sequence shown here is derived from an EMBL/GenBank/DDBJ whole genome shotgun (WGS) entry which is preliminary data.</text>
</comment>